<sequence length="318" mass="35256">MKQYEYGLVAVLPPILILTLCYIVTLVKVRDLFHIARWIAKNVFSDTLKEKKKKEDEHPRWLFNDIDLTCEARTLSRILATSLMLFAGMLAGTFVLFWQLLLLEMSSDCDVADPSKDCFEVKFWGWPKQDPVDCNSPAIQNGAKHVYCYKIVFNFGVATGASYGVFKLSTLAFSLGSSALLTINNEKSKILLAFRVTVVLLGVLVMVIPSVLMATPFGVALLSTNLAAMLQTLIVAFNLAFFLWGIPWNKLIALKVTKKNSKDIGLENPVAAIDDEEARVPGNVSTLESEVKASLGRFQKAKAALTCVVTNEEHSNEI</sequence>
<feature type="transmembrane region" description="Helical" evidence="1">
    <location>
        <begin position="190"/>
        <end position="214"/>
    </location>
</feature>
<feature type="transmembrane region" description="Helical" evidence="1">
    <location>
        <begin position="78"/>
        <end position="98"/>
    </location>
</feature>
<dbReference type="Proteomes" id="UP000225706">
    <property type="component" value="Unassembled WGS sequence"/>
</dbReference>
<proteinExistence type="predicted"/>
<name>A0A2B4RVV8_STYPI</name>
<evidence type="ECO:0000256" key="1">
    <source>
        <dbReference type="SAM" id="Phobius"/>
    </source>
</evidence>
<gene>
    <name evidence="2" type="ORF">AWC38_SpisGene15096</name>
</gene>
<feature type="transmembrane region" description="Helical" evidence="1">
    <location>
        <begin position="6"/>
        <end position="27"/>
    </location>
</feature>
<protein>
    <submittedName>
        <fullName evidence="2">Uncharacterized protein</fullName>
    </submittedName>
</protein>
<organism evidence="2 3">
    <name type="scientific">Stylophora pistillata</name>
    <name type="common">Smooth cauliflower coral</name>
    <dbReference type="NCBI Taxonomy" id="50429"/>
    <lineage>
        <taxon>Eukaryota</taxon>
        <taxon>Metazoa</taxon>
        <taxon>Cnidaria</taxon>
        <taxon>Anthozoa</taxon>
        <taxon>Hexacorallia</taxon>
        <taxon>Scleractinia</taxon>
        <taxon>Astrocoeniina</taxon>
        <taxon>Pocilloporidae</taxon>
        <taxon>Stylophora</taxon>
    </lineage>
</organism>
<dbReference type="EMBL" id="LSMT01000316">
    <property type="protein sequence ID" value="PFX20458.1"/>
    <property type="molecule type" value="Genomic_DNA"/>
</dbReference>
<keyword evidence="3" id="KW-1185">Reference proteome</keyword>
<feature type="transmembrane region" description="Helical" evidence="1">
    <location>
        <begin position="163"/>
        <end position="183"/>
    </location>
</feature>
<comment type="caution">
    <text evidence="2">The sequence shown here is derived from an EMBL/GenBank/DDBJ whole genome shotgun (WGS) entry which is preliminary data.</text>
</comment>
<keyword evidence="1" id="KW-0812">Transmembrane</keyword>
<reference evidence="3" key="1">
    <citation type="journal article" date="2017" name="bioRxiv">
        <title>Comparative analysis of the genomes of Stylophora pistillata and Acropora digitifera provides evidence for extensive differences between species of corals.</title>
        <authorList>
            <person name="Voolstra C.R."/>
            <person name="Li Y."/>
            <person name="Liew Y.J."/>
            <person name="Baumgarten S."/>
            <person name="Zoccola D."/>
            <person name="Flot J.-F."/>
            <person name="Tambutte S."/>
            <person name="Allemand D."/>
            <person name="Aranda M."/>
        </authorList>
    </citation>
    <scope>NUCLEOTIDE SEQUENCE [LARGE SCALE GENOMIC DNA]</scope>
</reference>
<evidence type="ECO:0000313" key="2">
    <source>
        <dbReference type="EMBL" id="PFX20458.1"/>
    </source>
</evidence>
<evidence type="ECO:0000313" key="3">
    <source>
        <dbReference type="Proteomes" id="UP000225706"/>
    </source>
</evidence>
<dbReference type="OrthoDB" id="5977732at2759"/>
<accession>A0A2B4RVV8</accession>
<keyword evidence="1" id="KW-1133">Transmembrane helix</keyword>
<dbReference type="AlphaFoldDB" id="A0A2B4RVV8"/>
<feature type="transmembrane region" description="Helical" evidence="1">
    <location>
        <begin position="226"/>
        <end position="246"/>
    </location>
</feature>
<keyword evidence="1" id="KW-0472">Membrane</keyword>